<feature type="domain" description="Tyrosine specific protein phosphatases" evidence="6">
    <location>
        <begin position="71"/>
        <end position="127"/>
    </location>
</feature>
<sequence length="164" mass="19236">MSSLPSSILPQELYLGSFAHARNFKIFEELNIGCVINCAREIPNHFQDGNIKYLKMELNDDTHFDLMPYFEKMIEFVSQFRENHSDKSILFHCASGCSRSASMVIAYLMKSKEWDCKTAYEYVKEHRNKIKPNEGFVECLLKFEKILYPNKDVPSLDIAKYHEY</sequence>
<dbReference type="SMART" id="SM00195">
    <property type="entry name" value="DSPc"/>
    <property type="match status" value="1"/>
</dbReference>
<feature type="domain" description="Tyrosine-protein phosphatase" evidence="5">
    <location>
        <begin position="4"/>
        <end position="149"/>
    </location>
</feature>
<dbReference type="EMBL" id="GG738858">
    <property type="protein sequence ID" value="EFC46612.1"/>
    <property type="molecule type" value="Genomic_DNA"/>
</dbReference>
<dbReference type="AlphaFoldDB" id="D2V9M8"/>
<evidence type="ECO:0000259" key="6">
    <source>
        <dbReference type="PROSITE" id="PS50056"/>
    </source>
</evidence>
<dbReference type="SUPFAM" id="SSF52799">
    <property type="entry name" value="(Phosphotyrosine protein) phosphatases II"/>
    <property type="match status" value="1"/>
</dbReference>
<dbReference type="PANTHER" id="PTHR10159">
    <property type="entry name" value="DUAL SPECIFICITY PROTEIN PHOSPHATASE"/>
    <property type="match status" value="1"/>
</dbReference>
<comment type="similarity">
    <text evidence="1">Belongs to the protein-tyrosine phosphatase family. Non-receptor class dual specificity subfamily.</text>
</comment>
<dbReference type="InterPro" id="IPR000340">
    <property type="entry name" value="Dual-sp_phosphatase_cat-dom"/>
</dbReference>
<gene>
    <name evidence="7" type="ORF">NAEGRDRAFT_36024</name>
</gene>
<dbReference type="InterPro" id="IPR000387">
    <property type="entry name" value="Tyr_Pase_dom"/>
</dbReference>
<accession>D2V9M8</accession>
<dbReference type="Pfam" id="PF00782">
    <property type="entry name" value="DSPc"/>
    <property type="match status" value="1"/>
</dbReference>
<dbReference type="OrthoDB" id="10252009at2759"/>
<name>D2V9M8_NAEGR</name>
<proteinExistence type="inferred from homology"/>
<evidence type="ECO:0000313" key="7">
    <source>
        <dbReference type="EMBL" id="EFC46612.1"/>
    </source>
</evidence>
<evidence type="ECO:0000256" key="3">
    <source>
        <dbReference type="ARBA" id="ARBA00022801"/>
    </source>
</evidence>
<evidence type="ECO:0000313" key="8">
    <source>
        <dbReference type="Proteomes" id="UP000006671"/>
    </source>
</evidence>
<protein>
    <recommendedName>
        <fullName evidence="2">protein-tyrosine-phosphatase</fullName>
        <ecNumber evidence="2">3.1.3.48</ecNumber>
    </recommendedName>
</protein>
<evidence type="ECO:0000259" key="5">
    <source>
        <dbReference type="PROSITE" id="PS50054"/>
    </source>
</evidence>
<dbReference type="PROSITE" id="PS00383">
    <property type="entry name" value="TYR_PHOSPHATASE_1"/>
    <property type="match status" value="1"/>
</dbReference>
<dbReference type="STRING" id="5762.D2V9M8"/>
<dbReference type="PROSITE" id="PS50056">
    <property type="entry name" value="TYR_PHOSPHATASE_2"/>
    <property type="match status" value="1"/>
</dbReference>
<dbReference type="KEGG" id="ngr:NAEGRDRAFT_36024"/>
<keyword evidence="8" id="KW-1185">Reference proteome</keyword>
<dbReference type="CDD" id="cd14498">
    <property type="entry name" value="DSP"/>
    <property type="match status" value="1"/>
</dbReference>
<dbReference type="GO" id="GO:0004725">
    <property type="term" value="F:protein tyrosine phosphatase activity"/>
    <property type="evidence" value="ECO:0007669"/>
    <property type="project" value="UniProtKB-EC"/>
</dbReference>
<dbReference type="InterPro" id="IPR020422">
    <property type="entry name" value="TYR_PHOSPHATASE_DUAL_dom"/>
</dbReference>
<dbReference type="InParanoid" id="D2V9M8"/>
<reference evidence="7 8" key="1">
    <citation type="journal article" date="2010" name="Cell">
        <title>The genome of Naegleria gruberi illuminates early eukaryotic versatility.</title>
        <authorList>
            <person name="Fritz-Laylin L.K."/>
            <person name="Prochnik S.E."/>
            <person name="Ginger M.L."/>
            <person name="Dacks J.B."/>
            <person name="Carpenter M.L."/>
            <person name="Field M.C."/>
            <person name="Kuo A."/>
            <person name="Paredez A."/>
            <person name="Chapman J."/>
            <person name="Pham J."/>
            <person name="Shu S."/>
            <person name="Neupane R."/>
            <person name="Cipriano M."/>
            <person name="Mancuso J."/>
            <person name="Tu H."/>
            <person name="Salamov A."/>
            <person name="Lindquist E."/>
            <person name="Shapiro H."/>
            <person name="Lucas S."/>
            <person name="Grigoriev I.V."/>
            <person name="Cande W.Z."/>
            <person name="Fulton C."/>
            <person name="Rokhsar D.S."/>
            <person name="Dawson S.C."/>
        </authorList>
    </citation>
    <scope>NUCLEOTIDE SEQUENCE [LARGE SCALE GENOMIC DNA]</scope>
    <source>
        <strain evidence="7 8">NEG-M</strain>
    </source>
</reference>
<keyword evidence="3" id="KW-0378">Hydrolase</keyword>
<dbReference type="OMA" id="TWSLISH"/>
<dbReference type="PROSITE" id="PS50054">
    <property type="entry name" value="TYR_PHOSPHATASE_DUAL"/>
    <property type="match status" value="1"/>
</dbReference>
<dbReference type="FunCoup" id="D2V9M8">
    <property type="interactions" value="127"/>
</dbReference>
<dbReference type="PANTHER" id="PTHR10159:SF519">
    <property type="entry name" value="DUAL SPECIFICITY PROTEIN PHOSPHATASE MPK3"/>
    <property type="match status" value="1"/>
</dbReference>
<dbReference type="eggNOG" id="KOG1717">
    <property type="taxonomic scope" value="Eukaryota"/>
</dbReference>
<dbReference type="GO" id="GO:0005737">
    <property type="term" value="C:cytoplasm"/>
    <property type="evidence" value="ECO:0007669"/>
    <property type="project" value="TreeGrafter"/>
</dbReference>
<dbReference type="InterPro" id="IPR029021">
    <property type="entry name" value="Prot-tyrosine_phosphatase-like"/>
</dbReference>
<dbReference type="Gene3D" id="3.90.190.10">
    <property type="entry name" value="Protein tyrosine phosphatase superfamily"/>
    <property type="match status" value="1"/>
</dbReference>
<keyword evidence="4" id="KW-0904">Protein phosphatase</keyword>
<evidence type="ECO:0000256" key="4">
    <source>
        <dbReference type="ARBA" id="ARBA00022912"/>
    </source>
</evidence>
<dbReference type="GeneID" id="8848707"/>
<dbReference type="InterPro" id="IPR016130">
    <property type="entry name" value="Tyr_Pase_AS"/>
</dbReference>
<evidence type="ECO:0000256" key="1">
    <source>
        <dbReference type="ARBA" id="ARBA00008601"/>
    </source>
</evidence>
<organism evidence="8">
    <name type="scientific">Naegleria gruberi</name>
    <name type="common">Amoeba</name>
    <dbReference type="NCBI Taxonomy" id="5762"/>
    <lineage>
        <taxon>Eukaryota</taxon>
        <taxon>Discoba</taxon>
        <taxon>Heterolobosea</taxon>
        <taxon>Tetramitia</taxon>
        <taxon>Eutetramitia</taxon>
        <taxon>Vahlkampfiidae</taxon>
        <taxon>Naegleria</taxon>
    </lineage>
</organism>
<dbReference type="Proteomes" id="UP000006671">
    <property type="component" value="Unassembled WGS sequence"/>
</dbReference>
<dbReference type="EC" id="3.1.3.48" evidence="2"/>
<dbReference type="VEuPathDB" id="AmoebaDB:NAEGRDRAFT_36024"/>
<dbReference type="RefSeq" id="XP_002679356.1">
    <property type="nucleotide sequence ID" value="XM_002679310.1"/>
</dbReference>
<dbReference type="GO" id="GO:0043409">
    <property type="term" value="P:negative regulation of MAPK cascade"/>
    <property type="evidence" value="ECO:0007669"/>
    <property type="project" value="TreeGrafter"/>
</dbReference>
<evidence type="ECO:0000256" key="2">
    <source>
        <dbReference type="ARBA" id="ARBA00013064"/>
    </source>
</evidence>